<evidence type="ECO:0000259" key="1">
    <source>
        <dbReference type="Pfam" id="PF22597"/>
    </source>
</evidence>
<organism evidence="2 3">
    <name type="scientific">Lymnaea stagnalis</name>
    <name type="common">Great pond snail</name>
    <name type="synonym">Helix stagnalis</name>
    <dbReference type="NCBI Taxonomy" id="6523"/>
    <lineage>
        <taxon>Eukaryota</taxon>
        <taxon>Metazoa</taxon>
        <taxon>Spiralia</taxon>
        <taxon>Lophotrochozoa</taxon>
        <taxon>Mollusca</taxon>
        <taxon>Gastropoda</taxon>
        <taxon>Heterobranchia</taxon>
        <taxon>Euthyneura</taxon>
        <taxon>Panpulmonata</taxon>
        <taxon>Hygrophila</taxon>
        <taxon>Lymnaeoidea</taxon>
        <taxon>Lymnaeidae</taxon>
        <taxon>Lymnaea</taxon>
    </lineage>
</organism>
<dbReference type="PANTHER" id="PTHR22878:SF73">
    <property type="entry name" value="DYNEIN AXONEMAL HEAVY CHAIN 1"/>
    <property type="match status" value="1"/>
</dbReference>
<protein>
    <recommendedName>
        <fullName evidence="1">Dynein 2 heavy chain 1 cytoplasmic ATPase lid domain-containing protein</fullName>
    </recommendedName>
</protein>
<feature type="non-terminal residue" evidence="2">
    <location>
        <position position="127"/>
    </location>
</feature>
<evidence type="ECO:0000313" key="3">
    <source>
        <dbReference type="Proteomes" id="UP001497497"/>
    </source>
</evidence>
<dbReference type="GO" id="GO:0030286">
    <property type="term" value="C:dynein complex"/>
    <property type="evidence" value="ECO:0007669"/>
    <property type="project" value="InterPro"/>
</dbReference>
<dbReference type="GO" id="GO:0045505">
    <property type="term" value="F:dynein intermediate chain binding"/>
    <property type="evidence" value="ECO:0007669"/>
    <property type="project" value="InterPro"/>
</dbReference>
<dbReference type="GO" id="GO:0051959">
    <property type="term" value="F:dynein light intermediate chain binding"/>
    <property type="evidence" value="ECO:0007669"/>
    <property type="project" value="InterPro"/>
</dbReference>
<name>A0AAV2HS67_LYMST</name>
<dbReference type="PANTHER" id="PTHR22878">
    <property type="entry name" value="DYNEIN HEAVY CHAIN 6, AXONEMAL-LIKE-RELATED"/>
    <property type="match status" value="1"/>
</dbReference>
<dbReference type="InterPro" id="IPR026983">
    <property type="entry name" value="DHC"/>
</dbReference>
<dbReference type="AlphaFoldDB" id="A0AAV2HS67"/>
<sequence length="127" mass="14613">MGPPGGGRNPVTARLLRHFNFLAFTAMEDASLFKIFSTILEFWISDCPTIANLCNQLVLSSISMYNIVQKQMLPTPAKSHYTFNLRDLSKVFQGILMGDHDENKTVKDILRLWYHECCRVFQDRLVD</sequence>
<comment type="caution">
    <text evidence="2">The sequence shown here is derived from an EMBL/GenBank/DDBJ whole genome shotgun (WGS) entry which is preliminary data.</text>
</comment>
<proteinExistence type="predicted"/>
<gene>
    <name evidence="2" type="ORF">GSLYS_00008926001</name>
</gene>
<reference evidence="2 3" key="1">
    <citation type="submission" date="2024-04" db="EMBL/GenBank/DDBJ databases">
        <authorList>
            <consortium name="Genoscope - CEA"/>
            <person name="William W."/>
        </authorList>
    </citation>
    <scope>NUCLEOTIDE SEQUENCE [LARGE SCALE GENOMIC DNA]</scope>
</reference>
<dbReference type="InterPro" id="IPR054354">
    <property type="entry name" value="DYNC2H1-like_lid"/>
</dbReference>
<dbReference type="EMBL" id="CAXITT010000187">
    <property type="protein sequence ID" value="CAL1534966.1"/>
    <property type="molecule type" value="Genomic_DNA"/>
</dbReference>
<dbReference type="Pfam" id="PF22597">
    <property type="entry name" value="DYN_lid"/>
    <property type="match status" value="1"/>
</dbReference>
<dbReference type="Proteomes" id="UP001497497">
    <property type="component" value="Unassembled WGS sequence"/>
</dbReference>
<dbReference type="Pfam" id="PF12775">
    <property type="entry name" value="AAA_7"/>
    <property type="match status" value="1"/>
</dbReference>
<dbReference type="SUPFAM" id="SSF52540">
    <property type="entry name" value="P-loop containing nucleoside triphosphate hydrolases"/>
    <property type="match status" value="1"/>
</dbReference>
<evidence type="ECO:0000313" key="2">
    <source>
        <dbReference type="EMBL" id="CAL1534966.1"/>
    </source>
</evidence>
<keyword evidence="3" id="KW-1185">Reference proteome</keyword>
<dbReference type="Gene3D" id="1.20.920.30">
    <property type="match status" value="1"/>
</dbReference>
<dbReference type="GO" id="GO:0007018">
    <property type="term" value="P:microtubule-based movement"/>
    <property type="evidence" value="ECO:0007669"/>
    <property type="project" value="InterPro"/>
</dbReference>
<dbReference type="Gene3D" id="3.40.50.300">
    <property type="entry name" value="P-loop containing nucleotide triphosphate hydrolases"/>
    <property type="match status" value="1"/>
</dbReference>
<feature type="domain" description="Dynein 2 heavy chain 1 cytoplasmic ATPase lid" evidence="1">
    <location>
        <begin position="44"/>
        <end position="127"/>
    </location>
</feature>
<accession>A0AAV2HS67</accession>
<dbReference type="InterPro" id="IPR027417">
    <property type="entry name" value="P-loop_NTPase"/>
</dbReference>